<evidence type="ECO:0000256" key="16">
    <source>
        <dbReference type="ARBA" id="ARBA00023242"/>
    </source>
</evidence>
<accession>A0A067R1T2</accession>
<dbReference type="InParanoid" id="A0A067R1T2"/>
<evidence type="ECO:0000256" key="2">
    <source>
        <dbReference type="ARBA" id="ARBA00004286"/>
    </source>
</evidence>
<gene>
    <name evidence="26" type="ORF">L798_09879</name>
</gene>
<keyword evidence="10 25" id="KW-0479">Metal-binding</keyword>
<evidence type="ECO:0000256" key="17">
    <source>
        <dbReference type="ARBA" id="ARBA00041057"/>
    </source>
</evidence>
<keyword evidence="8" id="KW-0158">Chromosome</keyword>
<evidence type="ECO:0000256" key="19">
    <source>
        <dbReference type="ARBA" id="ARBA00042471"/>
    </source>
</evidence>
<evidence type="ECO:0000256" key="11">
    <source>
        <dbReference type="ARBA" id="ARBA00022763"/>
    </source>
</evidence>
<evidence type="ECO:0000256" key="24">
    <source>
        <dbReference type="ARBA" id="ARBA00049015"/>
    </source>
</evidence>
<organism evidence="26 27">
    <name type="scientific">Zootermopsis nevadensis</name>
    <name type="common">Dampwood termite</name>
    <dbReference type="NCBI Taxonomy" id="136037"/>
    <lineage>
        <taxon>Eukaryota</taxon>
        <taxon>Metazoa</taxon>
        <taxon>Ecdysozoa</taxon>
        <taxon>Arthropoda</taxon>
        <taxon>Hexapoda</taxon>
        <taxon>Insecta</taxon>
        <taxon>Pterygota</taxon>
        <taxon>Neoptera</taxon>
        <taxon>Polyneoptera</taxon>
        <taxon>Dictyoptera</taxon>
        <taxon>Blattodea</taxon>
        <taxon>Blattoidea</taxon>
        <taxon>Termitoidae</taxon>
        <taxon>Termopsidae</taxon>
        <taxon>Zootermopsis</taxon>
    </lineage>
</organism>
<keyword evidence="12 26" id="KW-0378">Hydrolase</keyword>
<dbReference type="GO" id="GO:0005694">
    <property type="term" value="C:chromosome"/>
    <property type="evidence" value="ECO:0007669"/>
    <property type="project" value="UniProtKB-SubCell"/>
</dbReference>
<dbReference type="PANTHER" id="PTHR16222">
    <property type="entry name" value="ADP-RIBOSYLGLYCOHYDROLASE"/>
    <property type="match status" value="1"/>
</dbReference>
<evidence type="ECO:0000256" key="5">
    <source>
        <dbReference type="ARBA" id="ARBA00010702"/>
    </source>
</evidence>
<comment type="subunit">
    <text evidence="6">Monomer.</text>
</comment>
<evidence type="ECO:0000256" key="3">
    <source>
        <dbReference type="ARBA" id="ARBA00004305"/>
    </source>
</evidence>
<dbReference type="GO" id="GO:0005759">
    <property type="term" value="C:mitochondrial matrix"/>
    <property type="evidence" value="ECO:0007669"/>
    <property type="project" value="UniProtKB-SubCell"/>
</dbReference>
<evidence type="ECO:0000256" key="18">
    <source>
        <dbReference type="ARBA" id="ARBA00042398"/>
    </source>
</evidence>
<dbReference type="EC" id="3.2.1.143" evidence="7"/>
<comment type="subcellular location">
    <subcellularLocation>
        <location evidence="2">Chromosome</location>
    </subcellularLocation>
    <subcellularLocation>
        <location evidence="4">Cytoplasm</location>
    </subcellularLocation>
    <subcellularLocation>
        <location evidence="3">Mitochondrion matrix</location>
    </subcellularLocation>
    <subcellularLocation>
        <location evidence="1">Nucleus</location>
    </subcellularLocation>
</comment>
<dbReference type="GO" id="GO:0006281">
    <property type="term" value="P:DNA repair"/>
    <property type="evidence" value="ECO:0007669"/>
    <property type="project" value="UniProtKB-KW"/>
</dbReference>
<dbReference type="GO" id="GO:0005634">
    <property type="term" value="C:nucleus"/>
    <property type="evidence" value="ECO:0007669"/>
    <property type="project" value="UniProtKB-SubCell"/>
</dbReference>
<dbReference type="InterPro" id="IPR050792">
    <property type="entry name" value="ADP-ribosylglycohydrolase"/>
</dbReference>
<comment type="similarity">
    <text evidence="5">Belongs to the ADP-ribosylglycohydrolase family.</text>
</comment>
<evidence type="ECO:0000256" key="6">
    <source>
        <dbReference type="ARBA" id="ARBA00011245"/>
    </source>
</evidence>
<dbReference type="Proteomes" id="UP000027135">
    <property type="component" value="Unassembled WGS sequence"/>
</dbReference>
<keyword evidence="9" id="KW-0963">Cytoplasm</keyword>
<evidence type="ECO:0000256" key="8">
    <source>
        <dbReference type="ARBA" id="ARBA00022454"/>
    </source>
</evidence>
<protein>
    <recommendedName>
        <fullName evidence="17">ADP-ribosylhydrolase ARH3</fullName>
        <ecNumber evidence="7">3.2.1.143</ecNumber>
    </recommendedName>
    <alternativeName>
        <fullName evidence="18">ADP-ribose glycohydrolase ARH3</fullName>
    </alternativeName>
    <alternativeName>
        <fullName evidence="19">ADP-ribosylhydrolase 3</fullName>
    </alternativeName>
    <alternativeName>
        <fullName evidence="22">O-acetyl-ADP-ribose deacetylase ARH3</fullName>
    </alternativeName>
    <alternativeName>
        <fullName evidence="23">Poly(ADP-ribose) glycohydrolase ARH3</fullName>
    </alternativeName>
    <alternativeName>
        <fullName evidence="21">[Protein ADP-ribosylarginine] hydrolase-like protein 2</fullName>
    </alternativeName>
    <alternativeName>
        <fullName evidence="20">[Protein ADP-ribosylserine] hydrolase</fullName>
    </alternativeName>
</protein>
<dbReference type="GO" id="GO:0140290">
    <property type="term" value="P:peptidyl-serine ADP-deribosylation"/>
    <property type="evidence" value="ECO:0007669"/>
    <property type="project" value="UniProtKB-ARBA"/>
</dbReference>
<evidence type="ECO:0000256" key="10">
    <source>
        <dbReference type="ARBA" id="ARBA00022723"/>
    </source>
</evidence>
<dbReference type="PANTHER" id="PTHR16222:SF24">
    <property type="entry name" value="ADP-RIBOSYLHYDROLASE ARH3"/>
    <property type="match status" value="1"/>
</dbReference>
<evidence type="ECO:0000256" key="23">
    <source>
        <dbReference type="ARBA" id="ARBA00043193"/>
    </source>
</evidence>
<dbReference type="InterPro" id="IPR036705">
    <property type="entry name" value="Ribosyl_crysJ1_sf"/>
</dbReference>
<evidence type="ECO:0000313" key="27">
    <source>
        <dbReference type="Proteomes" id="UP000027135"/>
    </source>
</evidence>
<dbReference type="STRING" id="136037.A0A067R1T2"/>
<evidence type="ECO:0000256" key="14">
    <source>
        <dbReference type="ARBA" id="ARBA00023128"/>
    </source>
</evidence>
<feature type="binding site" evidence="25">
    <location>
        <position position="61"/>
    </location>
    <ligand>
        <name>Mg(2+)</name>
        <dbReference type="ChEBI" id="CHEBI:18420"/>
        <label>1</label>
    </ligand>
</feature>
<dbReference type="InterPro" id="IPR005502">
    <property type="entry name" value="Ribosyl_crysJ1"/>
</dbReference>
<dbReference type="GO" id="GO:0046872">
    <property type="term" value="F:metal ion binding"/>
    <property type="evidence" value="ECO:0007669"/>
    <property type="project" value="UniProtKB-KW"/>
</dbReference>
<dbReference type="Pfam" id="PF03747">
    <property type="entry name" value="ADP_ribosyl_GH"/>
    <property type="match status" value="1"/>
</dbReference>
<comment type="catalytic activity">
    <reaction evidence="24">
        <text>alpha-NAD(+) + H2O = ADP-D-ribose + nicotinamide + H(+)</text>
        <dbReference type="Rhea" id="RHEA:68792"/>
        <dbReference type="ChEBI" id="CHEBI:15377"/>
        <dbReference type="ChEBI" id="CHEBI:15378"/>
        <dbReference type="ChEBI" id="CHEBI:17154"/>
        <dbReference type="ChEBI" id="CHEBI:57967"/>
        <dbReference type="ChEBI" id="CHEBI:77017"/>
    </reaction>
</comment>
<feature type="binding site" evidence="25">
    <location>
        <position position="301"/>
    </location>
    <ligand>
        <name>Mg(2+)</name>
        <dbReference type="ChEBI" id="CHEBI:18420"/>
        <label>1</label>
    </ligand>
</feature>
<dbReference type="EMBL" id="KK852811">
    <property type="protein sequence ID" value="KDR15952.1"/>
    <property type="molecule type" value="Genomic_DNA"/>
</dbReference>
<evidence type="ECO:0000256" key="12">
    <source>
        <dbReference type="ARBA" id="ARBA00022801"/>
    </source>
</evidence>
<keyword evidence="15" id="KW-0234">DNA repair</keyword>
<dbReference type="SUPFAM" id="SSF101478">
    <property type="entry name" value="ADP-ribosylglycohydrolase"/>
    <property type="match status" value="1"/>
</dbReference>
<keyword evidence="27" id="KW-1185">Reference proteome</keyword>
<proteinExistence type="inferred from homology"/>
<name>A0A067R1T2_ZOONE</name>
<feature type="binding site" evidence="25">
    <location>
        <position position="302"/>
    </location>
    <ligand>
        <name>Mg(2+)</name>
        <dbReference type="ChEBI" id="CHEBI:18420"/>
        <label>2</label>
    </ligand>
</feature>
<evidence type="ECO:0000256" key="4">
    <source>
        <dbReference type="ARBA" id="ARBA00004496"/>
    </source>
</evidence>
<keyword evidence="11" id="KW-0227">DNA damage</keyword>
<keyword evidence="16" id="KW-0539">Nucleus</keyword>
<evidence type="ECO:0000256" key="13">
    <source>
        <dbReference type="ARBA" id="ARBA00022842"/>
    </source>
</evidence>
<sequence>MALLDSISLASKFRGCLVGCLLGDCLGAPYEADYVISKTVLQKYFDKLEGPYFKSPVKQYTDDAAMTKCLAESLIAQQKFDALDVAKRFVKEYFNEPRRGYGQQVVDIFHKLRAQKFVDPFGPAKEQFDGLGSYGNGAAMRVAPLALFCHSNYEELLHLARQSAELTHTHKTGYDGAILQAIAVHQSLHLDPKQTLDVQNFSSRLIEKMSQIEVDCDDLNIDDPYPYQTQLKKMQVLLDKEEGAHHKEVENILGNSVAALYSVPTAIFCFLRAFTPIPEIETDNPFRRTIQYAISLGGDTDTIANMAGAIAGAYYGYDSINDNLQKHCEAIEQFTEYADKLHKITVSE</sequence>
<dbReference type="FunFam" id="1.10.4080.10:FF:000001">
    <property type="entry name" value="ADP-ribose glycohydrolase ARH3"/>
    <property type="match status" value="1"/>
</dbReference>
<evidence type="ECO:0000256" key="1">
    <source>
        <dbReference type="ARBA" id="ARBA00004123"/>
    </source>
</evidence>
<evidence type="ECO:0000256" key="15">
    <source>
        <dbReference type="ARBA" id="ARBA00023204"/>
    </source>
</evidence>
<dbReference type="GO" id="GO:0004649">
    <property type="term" value="F:poly(ADP-ribose) glycohydrolase activity"/>
    <property type="evidence" value="ECO:0007669"/>
    <property type="project" value="UniProtKB-EC"/>
</dbReference>
<evidence type="ECO:0000256" key="20">
    <source>
        <dbReference type="ARBA" id="ARBA00042722"/>
    </source>
</evidence>
<evidence type="ECO:0000256" key="9">
    <source>
        <dbReference type="ARBA" id="ARBA00022490"/>
    </source>
</evidence>
<reference evidence="26 27" key="1">
    <citation type="journal article" date="2014" name="Nat. Commun.">
        <title>Molecular traces of alternative social organization in a termite genome.</title>
        <authorList>
            <person name="Terrapon N."/>
            <person name="Li C."/>
            <person name="Robertson H.M."/>
            <person name="Ji L."/>
            <person name="Meng X."/>
            <person name="Booth W."/>
            <person name="Chen Z."/>
            <person name="Childers C.P."/>
            <person name="Glastad K.M."/>
            <person name="Gokhale K."/>
            <person name="Gowin J."/>
            <person name="Gronenberg W."/>
            <person name="Hermansen R.A."/>
            <person name="Hu H."/>
            <person name="Hunt B.G."/>
            <person name="Huylmans A.K."/>
            <person name="Khalil S.M."/>
            <person name="Mitchell R.D."/>
            <person name="Munoz-Torres M.C."/>
            <person name="Mustard J.A."/>
            <person name="Pan H."/>
            <person name="Reese J.T."/>
            <person name="Scharf M.E."/>
            <person name="Sun F."/>
            <person name="Vogel H."/>
            <person name="Xiao J."/>
            <person name="Yang W."/>
            <person name="Yang Z."/>
            <person name="Yang Z."/>
            <person name="Zhou J."/>
            <person name="Zhu J."/>
            <person name="Brent C.S."/>
            <person name="Elsik C.G."/>
            <person name="Goodisman M.A."/>
            <person name="Liberles D.A."/>
            <person name="Roe R.M."/>
            <person name="Vargo E.L."/>
            <person name="Vilcinskas A."/>
            <person name="Wang J."/>
            <person name="Bornberg-Bauer E."/>
            <person name="Korb J."/>
            <person name="Zhang G."/>
            <person name="Liebig J."/>
        </authorList>
    </citation>
    <scope>NUCLEOTIDE SEQUENCE [LARGE SCALE GENOMIC DNA]</scope>
    <source>
        <tissue evidence="26">Whole organism</tissue>
    </source>
</reference>
<dbReference type="OMA" id="HMEHVEA"/>
<feature type="binding site" evidence="25">
    <location>
        <position position="63"/>
    </location>
    <ligand>
        <name>Mg(2+)</name>
        <dbReference type="ChEBI" id="CHEBI:18420"/>
        <label>1</label>
    </ligand>
</feature>
<feature type="binding site" evidence="25">
    <location>
        <position position="299"/>
    </location>
    <ligand>
        <name>Mg(2+)</name>
        <dbReference type="ChEBI" id="CHEBI:18420"/>
        <label>1</label>
    </ligand>
</feature>
<comment type="cofactor">
    <cofactor evidence="25">
        <name>Mg(2+)</name>
        <dbReference type="ChEBI" id="CHEBI:18420"/>
    </cofactor>
    <text evidence="25">Binds 2 magnesium ions per subunit.</text>
</comment>
<dbReference type="OrthoDB" id="410104at2759"/>
<evidence type="ECO:0000313" key="26">
    <source>
        <dbReference type="EMBL" id="KDR15952.1"/>
    </source>
</evidence>
<dbReference type="Gene3D" id="1.10.4080.10">
    <property type="entry name" value="ADP-ribosylation/Crystallin J1"/>
    <property type="match status" value="1"/>
</dbReference>
<feature type="binding site" evidence="25">
    <location>
        <position position="62"/>
    </location>
    <ligand>
        <name>Mg(2+)</name>
        <dbReference type="ChEBI" id="CHEBI:18420"/>
        <label>1</label>
    </ligand>
</feature>
<keyword evidence="14" id="KW-0496">Mitochondrion</keyword>
<evidence type="ECO:0000256" key="7">
    <source>
        <dbReference type="ARBA" id="ARBA00012255"/>
    </source>
</evidence>
<evidence type="ECO:0000256" key="25">
    <source>
        <dbReference type="PIRSR" id="PIRSR605502-1"/>
    </source>
</evidence>
<dbReference type="AlphaFoldDB" id="A0A067R1T2"/>
<evidence type="ECO:0000256" key="22">
    <source>
        <dbReference type="ARBA" id="ARBA00043187"/>
    </source>
</evidence>
<dbReference type="eggNOG" id="ENOG502QUER">
    <property type="taxonomic scope" value="Eukaryota"/>
</dbReference>
<evidence type="ECO:0000256" key="21">
    <source>
        <dbReference type="ARBA" id="ARBA00042850"/>
    </source>
</evidence>
<keyword evidence="13 25" id="KW-0460">Magnesium</keyword>